<evidence type="ECO:0000313" key="4">
    <source>
        <dbReference type="Proteomes" id="UP000622547"/>
    </source>
</evidence>
<name>A0A8J3UAQ5_9ACTN</name>
<dbReference type="AlphaFoldDB" id="A0A8J3UAQ5"/>
<sequence length="102" mass="11568">MSERRQLIGLAYRLVGSLAEAEDVVQETYARWYAMPQQQREAIESPGGRLTRVASRICLDLLGSARARRESYVGEWNTMDPADARSRSNSLRVPQPLHKILP</sequence>
<dbReference type="PANTHER" id="PTHR30173">
    <property type="entry name" value="SIGMA 19 FACTOR"/>
    <property type="match status" value="1"/>
</dbReference>
<dbReference type="PANTHER" id="PTHR30173:SF43">
    <property type="entry name" value="ECF RNA POLYMERASE SIGMA FACTOR SIGI-RELATED"/>
    <property type="match status" value="1"/>
</dbReference>
<proteinExistence type="predicted"/>
<dbReference type="GO" id="GO:0006352">
    <property type="term" value="P:DNA-templated transcription initiation"/>
    <property type="evidence" value="ECO:0007669"/>
    <property type="project" value="InterPro"/>
</dbReference>
<accession>A0A8J3UAQ5</accession>
<dbReference type="InterPro" id="IPR052704">
    <property type="entry name" value="ECF_Sigma-70_Domain"/>
</dbReference>
<feature type="domain" description="RNA polymerase sigma-70 region 2" evidence="2">
    <location>
        <begin position="3"/>
        <end position="66"/>
    </location>
</feature>
<evidence type="ECO:0000256" key="1">
    <source>
        <dbReference type="SAM" id="MobiDB-lite"/>
    </source>
</evidence>
<evidence type="ECO:0000259" key="2">
    <source>
        <dbReference type="Pfam" id="PF04542"/>
    </source>
</evidence>
<dbReference type="InterPro" id="IPR013325">
    <property type="entry name" value="RNA_pol_sigma_r2"/>
</dbReference>
<dbReference type="InterPro" id="IPR007627">
    <property type="entry name" value="RNA_pol_sigma70_r2"/>
</dbReference>
<dbReference type="Proteomes" id="UP000622547">
    <property type="component" value="Unassembled WGS sequence"/>
</dbReference>
<evidence type="ECO:0000313" key="3">
    <source>
        <dbReference type="EMBL" id="GII39931.1"/>
    </source>
</evidence>
<organism evidence="3 4">
    <name type="scientific">Planotetraspora phitsanulokensis</name>
    <dbReference type="NCBI Taxonomy" id="575192"/>
    <lineage>
        <taxon>Bacteria</taxon>
        <taxon>Bacillati</taxon>
        <taxon>Actinomycetota</taxon>
        <taxon>Actinomycetes</taxon>
        <taxon>Streptosporangiales</taxon>
        <taxon>Streptosporangiaceae</taxon>
        <taxon>Planotetraspora</taxon>
    </lineage>
</organism>
<protein>
    <recommendedName>
        <fullName evidence="2">RNA polymerase sigma-70 region 2 domain-containing protein</fullName>
    </recommendedName>
</protein>
<dbReference type="EMBL" id="BOOP01000022">
    <property type="protein sequence ID" value="GII39931.1"/>
    <property type="molecule type" value="Genomic_DNA"/>
</dbReference>
<feature type="region of interest" description="Disordered" evidence="1">
    <location>
        <begin position="77"/>
        <end position="102"/>
    </location>
</feature>
<comment type="caution">
    <text evidence="3">The sequence shown here is derived from an EMBL/GenBank/DDBJ whole genome shotgun (WGS) entry which is preliminary data.</text>
</comment>
<dbReference type="GO" id="GO:0016987">
    <property type="term" value="F:sigma factor activity"/>
    <property type="evidence" value="ECO:0007669"/>
    <property type="project" value="TreeGrafter"/>
</dbReference>
<dbReference type="Gene3D" id="1.10.1740.10">
    <property type="match status" value="1"/>
</dbReference>
<dbReference type="SUPFAM" id="SSF88946">
    <property type="entry name" value="Sigma2 domain of RNA polymerase sigma factors"/>
    <property type="match status" value="1"/>
</dbReference>
<dbReference type="RefSeq" id="WP_204075485.1">
    <property type="nucleotide sequence ID" value="NZ_BAABHI010000019.1"/>
</dbReference>
<reference evidence="3 4" key="1">
    <citation type="submission" date="2021-01" db="EMBL/GenBank/DDBJ databases">
        <title>Whole genome shotgun sequence of Planotetraspora phitsanulokensis NBRC 104273.</title>
        <authorList>
            <person name="Komaki H."/>
            <person name="Tamura T."/>
        </authorList>
    </citation>
    <scope>NUCLEOTIDE SEQUENCE [LARGE SCALE GENOMIC DNA]</scope>
    <source>
        <strain evidence="3 4">NBRC 104273</strain>
    </source>
</reference>
<dbReference type="Pfam" id="PF04542">
    <property type="entry name" value="Sigma70_r2"/>
    <property type="match status" value="1"/>
</dbReference>
<keyword evidence="4" id="KW-1185">Reference proteome</keyword>
<gene>
    <name evidence="3" type="ORF">Pph01_49340</name>
</gene>